<dbReference type="InterPro" id="IPR032466">
    <property type="entry name" value="Metal_Hydrolase"/>
</dbReference>
<dbReference type="GO" id="GO:0046872">
    <property type="term" value="F:metal ion binding"/>
    <property type="evidence" value="ECO:0007669"/>
    <property type="project" value="UniProtKB-KW"/>
</dbReference>
<evidence type="ECO:0000256" key="1">
    <source>
        <dbReference type="ARBA" id="ARBA00001947"/>
    </source>
</evidence>
<dbReference type="InterPro" id="IPR002195">
    <property type="entry name" value="Dihydroorotase_CS"/>
</dbReference>
<dbReference type="GO" id="GO:0006145">
    <property type="term" value="P:purine nucleobase catabolic process"/>
    <property type="evidence" value="ECO:0007669"/>
    <property type="project" value="TreeGrafter"/>
</dbReference>
<keyword evidence="4" id="KW-0479">Metal-binding</keyword>
<dbReference type="SUPFAM" id="SSF51338">
    <property type="entry name" value="Composite domain of metallo-dependent hydrolases"/>
    <property type="match status" value="1"/>
</dbReference>
<feature type="domain" description="Amidohydrolase-related" evidence="6">
    <location>
        <begin position="51"/>
        <end position="425"/>
    </location>
</feature>
<dbReference type="PANTHER" id="PTHR43668:SF4">
    <property type="entry name" value="ALLANTOINASE"/>
    <property type="match status" value="1"/>
</dbReference>
<comment type="similarity">
    <text evidence="3">Belongs to the metallo-dependent hydrolases superfamily. DHOase family. Class I DHOase subfamily.</text>
</comment>
<dbReference type="Gene3D" id="3.20.20.140">
    <property type="entry name" value="Metal-dependent hydrolases"/>
    <property type="match status" value="1"/>
</dbReference>
<accession>A0A1I2IYQ9</accession>
<evidence type="ECO:0000259" key="6">
    <source>
        <dbReference type="Pfam" id="PF01979"/>
    </source>
</evidence>
<evidence type="ECO:0000256" key="3">
    <source>
        <dbReference type="ARBA" id="ARBA00010286"/>
    </source>
</evidence>
<proteinExistence type="inferred from homology"/>
<dbReference type="InterPro" id="IPR006680">
    <property type="entry name" value="Amidohydro-rel"/>
</dbReference>
<dbReference type="STRING" id="1003.SAMN04488541_103817"/>
<dbReference type="Gene3D" id="2.30.40.10">
    <property type="entry name" value="Urease, subunit C, domain 1"/>
    <property type="match status" value="1"/>
</dbReference>
<evidence type="ECO:0000256" key="5">
    <source>
        <dbReference type="ARBA" id="ARBA00022801"/>
    </source>
</evidence>
<dbReference type="GO" id="GO:0005737">
    <property type="term" value="C:cytoplasm"/>
    <property type="evidence" value="ECO:0007669"/>
    <property type="project" value="TreeGrafter"/>
</dbReference>
<name>A0A1I2IYQ9_9BACT</name>
<dbReference type="AlphaFoldDB" id="A0A1I2IYQ9"/>
<dbReference type="InterPro" id="IPR011059">
    <property type="entry name" value="Metal-dep_hydrolase_composite"/>
</dbReference>
<dbReference type="PANTHER" id="PTHR43668">
    <property type="entry name" value="ALLANTOINASE"/>
    <property type="match status" value="1"/>
</dbReference>
<dbReference type="OrthoDB" id="9765462at2"/>
<evidence type="ECO:0000256" key="2">
    <source>
        <dbReference type="ARBA" id="ARBA00002368"/>
    </source>
</evidence>
<comment type="cofactor">
    <cofactor evidence="1">
        <name>Zn(2+)</name>
        <dbReference type="ChEBI" id="CHEBI:29105"/>
    </cofactor>
</comment>
<dbReference type="PROSITE" id="PS00483">
    <property type="entry name" value="DIHYDROOROTASE_2"/>
    <property type="match status" value="1"/>
</dbReference>
<evidence type="ECO:0000313" key="7">
    <source>
        <dbReference type="EMBL" id="SFF46858.1"/>
    </source>
</evidence>
<comment type="function">
    <text evidence="2">Catalyzes the reversible cyclization of carbamoyl aspartate to dihydroorotate.</text>
</comment>
<keyword evidence="5" id="KW-0378">Hydrolase</keyword>
<dbReference type="SUPFAM" id="SSF51556">
    <property type="entry name" value="Metallo-dependent hydrolases"/>
    <property type="match status" value="1"/>
</dbReference>
<keyword evidence="8" id="KW-1185">Reference proteome</keyword>
<reference evidence="7 8" key="1">
    <citation type="submission" date="2016-10" db="EMBL/GenBank/DDBJ databases">
        <authorList>
            <person name="de Groot N.N."/>
        </authorList>
    </citation>
    <scope>NUCLEOTIDE SEQUENCE [LARGE SCALE GENOMIC DNA]</scope>
    <source>
        <strain>GEY</strain>
        <strain evidence="8">DSM 9560</strain>
    </source>
</reference>
<dbReference type="Proteomes" id="UP000199513">
    <property type="component" value="Unassembled WGS sequence"/>
</dbReference>
<evidence type="ECO:0000313" key="8">
    <source>
        <dbReference type="Proteomes" id="UP000199513"/>
    </source>
</evidence>
<dbReference type="EMBL" id="FONY01000038">
    <property type="protein sequence ID" value="SFF46858.1"/>
    <property type="molecule type" value="Genomic_DNA"/>
</dbReference>
<sequence length="447" mass="49865">MSTILIRNAQIVNEGKIFTGDVLVKNGRIEKIASSISQESNHLEINAEGQYLLPGVIDDQVHFREPGLTHKATIQTEAKAAVAGGTTTFMEMPNTVPNALTQELLEDKYQIASQTSLANYSFFMGASNDNLAEVLKTNPQNVCGIKIFMGSSTGNMLVDNPQTLEAIFSQSPMLIATHCEDEATIRANSAVYKEKYGDAVPFSAHPEIRNEEACLLSSTLAVNLAKKHHTRLHILHISTADEIALFDNTIPLKDKRITSEACVHHLWFDKSDYEKLGSQIKCNPAIKAAHHKKAILEAILSDKIDVIATDHAPHTWEEKQNNYWKAPSGLPLVQHSLNIMLEFYRQGKISLEKIVEKMSHAVATCFQIRERGFIREGYWADLAIVDLAQTTEVKKGNLHYKCAWSPFEGQVFNSKVLYTIVSGNLIYANGVFNETIKGERILFDRNI</sequence>
<organism evidence="7 8">
    <name type="scientific">Thermoflexibacter ruber</name>
    <dbReference type="NCBI Taxonomy" id="1003"/>
    <lineage>
        <taxon>Bacteria</taxon>
        <taxon>Pseudomonadati</taxon>
        <taxon>Bacteroidota</taxon>
        <taxon>Cytophagia</taxon>
        <taxon>Cytophagales</taxon>
        <taxon>Thermoflexibacteraceae</taxon>
        <taxon>Thermoflexibacter</taxon>
    </lineage>
</organism>
<dbReference type="InterPro" id="IPR050138">
    <property type="entry name" value="DHOase/Allantoinase_Hydrolase"/>
</dbReference>
<dbReference type="Pfam" id="PF01979">
    <property type="entry name" value="Amidohydro_1"/>
    <property type="match status" value="1"/>
</dbReference>
<gene>
    <name evidence="7" type="ORF">SAMN04488541_103817</name>
</gene>
<evidence type="ECO:0000256" key="4">
    <source>
        <dbReference type="ARBA" id="ARBA00022723"/>
    </source>
</evidence>
<protein>
    <submittedName>
        <fullName evidence="7">Dihydroorotase</fullName>
    </submittedName>
</protein>
<dbReference type="CDD" id="cd01318">
    <property type="entry name" value="DHOase_IIb"/>
    <property type="match status" value="1"/>
</dbReference>
<dbReference type="GO" id="GO:0004038">
    <property type="term" value="F:allantoinase activity"/>
    <property type="evidence" value="ECO:0007669"/>
    <property type="project" value="TreeGrafter"/>
</dbReference>
<dbReference type="NCBIfam" id="TIGR00857">
    <property type="entry name" value="pyrC_multi"/>
    <property type="match status" value="1"/>
</dbReference>
<dbReference type="NCBIfam" id="NF006688">
    <property type="entry name" value="PRK09236.1"/>
    <property type="match status" value="1"/>
</dbReference>
<dbReference type="RefSeq" id="WP_091548819.1">
    <property type="nucleotide sequence ID" value="NZ_FONY01000038.1"/>
</dbReference>